<organism evidence="2 3">
    <name type="scientific">Hymenobacter nivis</name>
    <dbReference type="NCBI Taxonomy" id="1850093"/>
    <lineage>
        <taxon>Bacteria</taxon>
        <taxon>Pseudomonadati</taxon>
        <taxon>Bacteroidota</taxon>
        <taxon>Cytophagia</taxon>
        <taxon>Cytophagales</taxon>
        <taxon>Hymenobacteraceae</taxon>
        <taxon>Hymenobacter</taxon>
    </lineage>
</organism>
<keyword evidence="1" id="KW-0472">Membrane</keyword>
<feature type="transmembrane region" description="Helical" evidence="1">
    <location>
        <begin position="241"/>
        <end position="260"/>
    </location>
</feature>
<evidence type="ECO:0000313" key="3">
    <source>
        <dbReference type="Proteomes" id="UP000245999"/>
    </source>
</evidence>
<dbReference type="EMBL" id="CP029145">
    <property type="protein sequence ID" value="AWM31841.1"/>
    <property type="molecule type" value="Genomic_DNA"/>
</dbReference>
<feature type="transmembrane region" description="Helical" evidence="1">
    <location>
        <begin position="462"/>
        <end position="480"/>
    </location>
</feature>
<feature type="transmembrane region" description="Helical" evidence="1">
    <location>
        <begin position="436"/>
        <end position="455"/>
    </location>
</feature>
<name>A0A2Z3GI64_9BACT</name>
<dbReference type="KEGG" id="hnv:DDQ68_02990"/>
<dbReference type="RefSeq" id="WP_109654697.1">
    <property type="nucleotide sequence ID" value="NZ_CP029145.1"/>
</dbReference>
<feature type="transmembrane region" description="Helical" evidence="1">
    <location>
        <begin position="312"/>
        <end position="332"/>
    </location>
</feature>
<feature type="transmembrane region" description="Helical" evidence="1">
    <location>
        <begin position="188"/>
        <end position="208"/>
    </location>
</feature>
<protein>
    <recommendedName>
        <fullName evidence="4">Glycosyltransferase RgtA/B/C/D-like domain-containing protein</fullName>
    </recommendedName>
</protein>
<gene>
    <name evidence="2" type="ORF">DDQ68_02990</name>
</gene>
<accession>A0A2Z3GI64</accession>
<proteinExistence type="predicted"/>
<dbReference type="Proteomes" id="UP000245999">
    <property type="component" value="Chromosome"/>
</dbReference>
<sequence length="587" mass="63140">MRFFVLLGTGCLLAASALLMAIYGTTPYAAVARLGQVPYYEVVPNGPIRLVLALTPERYAAYRTGGWALVGAALLGALALLRHAAYRRELRRLGQEARRAGAALRRTVGRLSGAERAGAGALWLGLGLTWGAWLLLDPPSPDEIASYDSFVREGAVAVTSFYPMPNNHVGYNLLAWVLEQLLPGQARLVMRLPSLLAALAGTALSYALLTHFRNFRTATLAVALFGFTKVAIIYAAAGRGYYVQLGCVQLAFFAAVGLASGPRYRRLGWAVFVGSSVAGLYVIPTFAAPLAALGAVLAVGALARPPALRHRLWGQLVAAGVVVVATVAVLYAPVGCVSGWGLLLANRYVVAQPLATFWALGPAILYETAGMLLGPVRLGLLLSAALVALVPLALRRGAPAQWPARARWLAWASWALLVVPVALALAQRVFVPARALMYATFFLYLLAALGADWAATRWRGHWAAWAPLALLVGLLAFRGWELYDQVPTLRTSRADDLAVASAYRWLRAQPPGPAVVGAPYHELMFDHYALLNGTPRLLHPRPVAGVRYPYLVWPQGPTPRPAWSLALPYRAAYQDALVVIYVLPPAR</sequence>
<dbReference type="OrthoDB" id="1489163at2"/>
<dbReference type="AlphaFoldDB" id="A0A2Z3GI64"/>
<evidence type="ECO:0000313" key="2">
    <source>
        <dbReference type="EMBL" id="AWM31841.1"/>
    </source>
</evidence>
<keyword evidence="1" id="KW-1133">Transmembrane helix</keyword>
<evidence type="ECO:0008006" key="4">
    <source>
        <dbReference type="Google" id="ProtNLM"/>
    </source>
</evidence>
<feature type="transmembrane region" description="Helical" evidence="1">
    <location>
        <begin position="267"/>
        <end position="300"/>
    </location>
</feature>
<evidence type="ECO:0000256" key="1">
    <source>
        <dbReference type="SAM" id="Phobius"/>
    </source>
</evidence>
<reference evidence="3" key="1">
    <citation type="submission" date="2018-04" db="EMBL/GenBank/DDBJ databases">
        <title>Complete genome of Antarctic heterotrophic bacterium Hymenobacter nivis.</title>
        <authorList>
            <person name="Terashima M."/>
        </authorList>
    </citation>
    <scope>NUCLEOTIDE SEQUENCE [LARGE SCALE GENOMIC DNA]</scope>
    <source>
        <strain evidence="3">NBRC 111535</strain>
    </source>
</reference>
<feature type="transmembrane region" description="Helical" evidence="1">
    <location>
        <begin position="60"/>
        <end position="81"/>
    </location>
</feature>
<keyword evidence="1" id="KW-0812">Transmembrane</keyword>
<keyword evidence="3" id="KW-1185">Reference proteome</keyword>
<feature type="transmembrane region" description="Helical" evidence="1">
    <location>
        <begin position="215"/>
        <end position="235"/>
    </location>
</feature>
<feature type="transmembrane region" description="Helical" evidence="1">
    <location>
        <begin position="406"/>
        <end position="430"/>
    </location>
</feature>
<feature type="transmembrane region" description="Helical" evidence="1">
    <location>
        <begin position="344"/>
        <end position="366"/>
    </location>
</feature>
<feature type="transmembrane region" description="Helical" evidence="1">
    <location>
        <begin position="372"/>
        <end position="394"/>
    </location>
</feature>